<dbReference type="Proteomes" id="UP000038622">
    <property type="component" value="Unassembled WGS sequence"/>
</dbReference>
<protein>
    <submittedName>
        <fullName evidence="1">Uncharacterized protein</fullName>
    </submittedName>
</protein>
<reference evidence="4" key="3">
    <citation type="submission" date="2014-12" db="EMBL/GenBank/DDBJ databases">
        <authorList>
            <person name="Smet A."/>
        </authorList>
    </citation>
    <scope>NUCLEOTIDE SEQUENCE [LARGE SCALE GENOMIC DNA]</scope>
</reference>
<sequence>MLARLKGCKPQLRPLKLLELPGLGGLVTLERLGVYFKFTNFER</sequence>
<name>A0A0K2X4K1_9HELI</name>
<gene>
    <name evidence="1" type="ORF">HAL011_06350</name>
    <name evidence="2" type="ORF">HAL013_11160</name>
    <name evidence="3" type="ORF">HAL09_02220</name>
</gene>
<organism evidence="1 4">
    <name type="scientific">Helicobacter ailurogastricus</name>
    <dbReference type="NCBI Taxonomy" id="1578720"/>
    <lineage>
        <taxon>Bacteria</taxon>
        <taxon>Pseudomonadati</taxon>
        <taxon>Campylobacterota</taxon>
        <taxon>Epsilonproteobacteria</taxon>
        <taxon>Campylobacterales</taxon>
        <taxon>Helicobacteraceae</taxon>
        <taxon>Helicobacter</taxon>
    </lineage>
</organism>
<evidence type="ECO:0000313" key="3">
    <source>
        <dbReference type="EMBL" id="CRF43674.1"/>
    </source>
</evidence>
<reference evidence="5 6" key="2">
    <citation type="submission" date="2014-12" db="EMBL/GenBank/DDBJ databases">
        <authorList>
            <person name="Jaenicke S."/>
        </authorList>
    </citation>
    <scope>NUCLEOTIDE SEQUENCE [LARGE SCALE GENOMIC DNA]</scope>
</reference>
<dbReference type="EMBL" id="CDMH01000048">
    <property type="protein sequence ID" value="CRF42905.1"/>
    <property type="molecule type" value="Genomic_DNA"/>
</dbReference>
<accession>A0A0K2X4K1</accession>
<dbReference type="AlphaFoldDB" id="A0A0K2X4K1"/>
<evidence type="ECO:0000313" key="4">
    <source>
        <dbReference type="Proteomes" id="UP000038622"/>
    </source>
</evidence>
<dbReference type="EMBL" id="CDML01000018">
    <property type="protein sequence ID" value="CRF40866.1"/>
    <property type="molecule type" value="Genomic_DNA"/>
</dbReference>
<dbReference type="EMBL" id="CDMN01000008">
    <property type="protein sequence ID" value="CRF43674.1"/>
    <property type="molecule type" value="Genomic_DNA"/>
</dbReference>
<dbReference type="STRING" id="1578720.HAL011_06350"/>
<dbReference type="Proteomes" id="UP000041394">
    <property type="component" value="Unassembled WGS sequence"/>
</dbReference>
<evidence type="ECO:0000313" key="6">
    <source>
        <dbReference type="Proteomes" id="UP000045175"/>
    </source>
</evidence>
<keyword evidence="4" id="KW-1185">Reference proteome</keyword>
<evidence type="ECO:0000313" key="1">
    <source>
        <dbReference type="EMBL" id="CRF40866.1"/>
    </source>
</evidence>
<proteinExistence type="predicted"/>
<evidence type="ECO:0000313" key="2">
    <source>
        <dbReference type="EMBL" id="CRF42905.1"/>
    </source>
</evidence>
<reference evidence="1" key="1">
    <citation type="submission" date="2014-12" db="EMBL/GenBank/DDBJ databases">
        <title>Whole genome sequences of four Staphylococcus schleiferi canine isolates.</title>
        <authorList>
            <person name="Misic A.M."/>
            <person name="Cain C."/>
            <person name="Morris D.O."/>
            <person name="Rankin S."/>
            <person name="Beiting D."/>
        </authorList>
    </citation>
    <scope>NUCLEOTIDE SEQUENCE</scope>
    <source>
        <strain evidence="1">ASB11</strain>
        <strain evidence="2">ASB13</strain>
        <strain evidence="3">ASB9</strain>
    </source>
</reference>
<dbReference type="Proteomes" id="UP000045175">
    <property type="component" value="Unassembled WGS sequence"/>
</dbReference>
<evidence type="ECO:0000313" key="5">
    <source>
        <dbReference type="Proteomes" id="UP000041394"/>
    </source>
</evidence>